<dbReference type="NCBIfam" id="TIGR00472">
    <property type="entry name" value="pheT_bact"/>
    <property type="match status" value="1"/>
</dbReference>
<comment type="caution">
    <text evidence="20">The sequence shown here is derived from an EMBL/GenBank/DDBJ whole genome shotgun (WGS) entry which is preliminary data.</text>
</comment>
<keyword evidence="4 15" id="KW-0963">Cytoplasm</keyword>
<evidence type="ECO:0000256" key="14">
    <source>
        <dbReference type="ARBA" id="ARBA00049255"/>
    </source>
</evidence>
<dbReference type="SMART" id="SM00873">
    <property type="entry name" value="B3_4"/>
    <property type="match status" value="1"/>
</dbReference>
<dbReference type="Gene3D" id="3.30.70.380">
    <property type="entry name" value="Ferrodoxin-fold anticodon-binding domain"/>
    <property type="match status" value="1"/>
</dbReference>
<accession>A0A1V4QG27</accession>
<dbReference type="CDD" id="cd02796">
    <property type="entry name" value="tRNA_bind_bactPheRS"/>
    <property type="match status" value="1"/>
</dbReference>
<dbReference type="InterPro" id="IPR020825">
    <property type="entry name" value="Phe-tRNA_synthase-like_B3/B4"/>
</dbReference>
<dbReference type="GO" id="GO:0006432">
    <property type="term" value="P:phenylalanyl-tRNA aminoacylation"/>
    <property type="evidence" value="ECO:0007669"/>
    <property type="project" value="UniProtKB-UniRule"/>
</dbReference>
<comment type="cofactor">
    <cofactor evidence="15">
        <name>Mg(2+)</name>
        <dbReference type="ChEBI" id="CHEBI:18420"/>
    </cofactor>
    <text evidence="15">Binds 2 magnesium ions per tetramer.</text>
</comment>
<dbReference type="SUPFAM" id="SSF46955">
    <property type="entry name" value="Putative DNA-binding domain"/>
    <property type="match status" value="1"/>
</dbReference>
<comment type="subunit">
    <text evidence="3 15">Tetramer of two alpha and two beta subunits.</text>
</comment>
<dbReference type="Pfam" id="PF03484">
    <property type="entry name" value="B5"/>
    <property type="match status" value="1"/>
</dbReference>
<dbReference type="SMART" id="SM00874">
    <property type="entry name" value="B5"/>
    <property type="match status" value="1"/>
</dbReference>
<dbReference type="InterPro" id="IPR005121">
    <property type="entry name" value="Fdx_antiC-bd"/>
</dbReference>
<dbReference type="Pfam" id="PF01588">
    <property type="entry name" value="tRNA_bind"/>
    <property type="match status" value="1"/>
</dbReference>
<dbReference type="Pfam" id="PF03147">
    <property type="entry name" value="FDX-ACB"/>
    <property type="match status" value="1"/>
</dbReference>
<dbReference type="GO" id="GO:0000287">
    <property type="term" value="F:magnesium ion binding"/>
    <property type="evidence" value="ECO:0007669"/>
    <property type="project" value="UniProtKB-UniRule"/>
</dbReference>
<evidence type="ECO:0000256" key="9">
    <source>
        <dbReference type="ARBA" id="ARBA00022840"/>
    </source>
</evidence>
<evidence type="ECO:0000256" key="8">
    <source>
        <dbReference type="ARBA" id="ARBA00022741"/>
    </source>
</evidence>
<evidence type="ECO:0000313" key="20">
    <source>
        <dbReference type="EMBL" id="OPX17937.1"/>
    </source>
</evidence>
<sequence length="772" mass="88241">MLVSIKWLEEIFCSRLDPEHLKKVSLGLGLEIEEQVHKAPEHIVIGEIMEIMPHKSMKNLSVLKVRTNKRLQIVTAARNIKKGDLVLVVPAGKEFNGTIIKERNFSGTISQGVLTSEQELGLEEESTGVIVLEKGSPGKLFREIFDDIILDFSTFPNRGDWLSVQGIARELAVGLRIKPRLHSSNTNQVNKTGTFKIQINDTRGCPRYTARFFENVEVRPSPFWLKWRLHCLGMKPINNIVDITNLVMLLTGQPLHPFDLDLIKKGIWIRRARNGECFMSLEGTRIELKPEDLVIADKQGPIALAGIIGARCSQISSSTKKVLLESAYFEPRSISKTSRRLNLITEASMRFERGVDLLMVDSASKLSGKLFKKYAGAKEVQFIGLGKKAKKQTISFSVKRLNEILSLNLKNREVRTLLSRLNIQVTADKNRLLARIPSYRNDLKIAEDIYEEVARVYGYMKIPETPPLRWSAQVERNRVAEYEDELRNFLLGQGFSETYNLSLISSQRLENGGFKKFVRIKNPLNERFDALRPTLFFGLLDCVNFNRSKGNNSLKLFEIGNVLFPEAPYQETRLGAVMGGPRHPRFWDKSDQRFDYYDAKGICEAIFKHFHIPKVKFQLIKREGFNLVVEIFISGKSLGYLGCIDNKLCKEPFFYFEIAIERLWSFVPEPFYIPTPKYPPSIRDLSFLVDDTTEVPEIIELITRVGGPILEKVYLFDYYRGDRIPAGKKALGFRLQFRASDRTLTDNEVNGFISKIAQNVVDKFKASLRKKE</sequence>
<dbReference type="GO" id="GO:0005524">
    <property type="term" value="F:ATP binding"/>
    <property type="evidence" value="ECO:0007669"/>
    <property type="project" value="UniProtKB-UniRule"/>
</dbReference>
<evidence type="ECO:0000256" key="4">
    <source>
        <dbReference type="ARBA" id="ARBA00022490"/>
    </source>
</evidence>
<evidence type="ECO:0000259" key="17">
    <source>
        <dbReference type="PROSITE" id="PS50886"/>
    </source>
</evidence>
<dbReference type="SMART" id="SM00896">
    <property type="entry name" value="FDX-ACB"/>
    <property type="match status" value="1"/>
</dbReference>
<feature type="binding site" evidence="15">
    <location>
        <position position="448"/>
    </location>
    <ligand>
        <name>Mg(2+)</name>
        <dbReference type="ChEBI" id="CHEBI:18420"/>
        <note>shared with alpha subunit</note>
    </ligand>
</feature>
<evidence type="ECO:0000259" key="19">
    <source>
        <dbReference type="PROSITE" id="PS51483"/>
    </source>
</evidence>
<dbReference type="InterPro" id="IPR045864">
    <property type="entry name" value="aa-tRNA-synth_II/BPL/LPL"/>
</dbReference>
<evidence type="ECO:0000256" key="16">
    <source>
        <dbReference type="PROSITE-ProRule" id="PRU00209"/>
    </source>
</evidence>
<evidence type="ECO:0000259" key="18">
    <source>
        <dbReference type="PROSITE" id="PS51447"/>
    </source>
</evidence>
<evidence type="ECO:0000256" key="15">
    <source>
        <dbReference type="HAMAP-Rule" id="MF_00283"/>
    </source>
</evidence>
<dbReference type="AlphaFoldDB" id="A0A1V4QG27"/>
<dbReference type="Pfam" id="PF03483">
    <property type="entry name" value="B3_4"/>
    <property type="match status" value="1"/>
</dbReference>
<comment type="subcellular location">
    <subcellularLocation>
        <location evidence="1 15">Cytoplasm</location>
    </subcellularLocation>
</comment>
<evidence type="ECO:0000256" key="12">
    <source>
        <dbReference type="ARBA" id="ARBA00022917"/>
    </source>
</evidence>
<dbReference type="GO" id="GO:0009328">
    <property type="term" value="C:phenylalanine-tRNA ligase complex"/>
    <property type="evidence" value="ECO:0007669"/>
    <property type="project" value="TreeGrafter"/>
</dbReference>
<feature type="binding site" evidence="15">
    <location>
        <position position="452"/>
    </location>
    <ligand>
        <name>Mg(2+)</name>
        <dbReference type="ChEBI" id="CHEBI:18420"/>
        <note>shared with alpha subunit</note>
    </ligand>
</feature>
<dbReference type="PROSITE" id="PS51447">
    <property type="entry name" value="FDX_ACB"/>
    <property type="match status" value="1"/>
</dbReference>
<dbReference type="InterPro" id="IPR005147">
    <property type="entry name" value="tRNA_synthase_B5-dom"/>
</dbReference>
<keyword evidence="9 15" id="KW-0067">ATP-binding</keyword>
<keyword evidence="11 16" id="KW-0694">RNA-binding</keyword>
<dbReference type="PROSITE" id="PS50886">
    <property type="entry name" value="TRBD"/>
    <property type="match status" value="1"/>
</dbReference>
<dbReference type="PROSITE" id="PS51483">
    <property type="entry name" value="B5"/>
    <property type="match status" value="1"/>
</dbReference>
<dbReference type="HAMAP" id="MF_00283">
    <property type="entry name" value="Phe_tRNA_synth_beta1"/>
    <property type="match status" value="1"/>
</dbReference>
<dbReference type="Gene3D" id="3.30.56.10">
    <property type="match status" value="2"/>
</dbReference>
<dbReference type="SUPFAM" id="SSF54991">
    <property type="entry name" value="Anticodon-binding domain of PheRS"/>
    <property type="match status" value="1"/>
</dbReference>
<dbReference type="GO" id="GO:0004826">
    <property type="term" value="F:phenylalanine-tRNA ligase activity"/>
    <property type="evidence" value="ECO:0007669"/>
    <property type="project" value="UniProtKB-UniRule"/>
</dbReference>
<dbReference type="Gene3D" id="2.40.50.140">
    <property type="entry name" value="Nucleic acid-binding proteins"/>
    <property type="match status" value="1"/>
</dbReference>
<evidence type="ECO:0000256" key="1">
    <source>
        <dbReference type="ARBA" id="ARBA00004496"/>
    </source>
</evidence>
<name>A0A1V4QG27_UNCW3</name>
<feature type="domain" description="B5" evidence="19">
    <location>
        <begin position="389"/>
        <end position="464"/>
    </location>
</feature>
<dbReference type="InterPro" id="IPR033714">
    <property type="entry name" value="tRNA_bind_bactPheRS"/>
</dbReference>
<dbReference type="PANTHER" id="PTHR10947">
    <property type="entry name" value="PHENYLALANYL-TRNA SYNTHETASE BETA CHAIN AND LEUCINE-RICH REPEAT-CONTAINING PROTEIN 47"/>
    <property type="match status" value="1"/>
</dbReference>
<dbReference type="SUPFAM" id="SSF50249">
    <property type="entry name" value="Nucleic acid-binding proteins"/>
    <property type="match status" value="1"/>
</dbReference>
<evidence type="ECO:0000256" key="6">
    <source>
        <dbReference type="ARBA" id="ARBA00022598"/>
    </source>
</evidence>
<proteinExistence type="inferred from homology"/>
<dbReference type="GO" id="GO:0000049">
    <property type="term" value="F:tRNA binding"/>
    <property type="evidence" value="ECO:0007669"/>
    <property type="project" value="UniProtKB-UniRule"/>
</dbReference>
<gene>
    <name evidence="15" type="primary">pheT</name>
    <name evidence="20" type="ORF">BXT86_03795</name>
</gene>
<dbReference type="InterPro" id="IPR041616">
    <property type="entry name" value="PheRS_beta_core"/>
</dbReference>
<feature type="domain" description="TRNA-binding" evidence="17">
    <location>
        <begin position="37"/>
        <end position="142"/>
    </location>
</feature>
<dbReference type="PANTHER" id="PTHR10947:SF0">
    <property type="entry name" value="PHENYLALANINE--TRNA LIGASE BETA SUBUNIT"/>
    <property type="match status" value="1"/>
</dbReference>
<feature type="domain" description="FDX-ACB" evidence="18">
    <location>
        <begin position="676"/>
        <end position="769"/>
    </location>
</feature>
<dbReference type="InterPro" id="IPR002547">
    <property type="entry name" value="tRNA-bd_dom"/>
</dbReference>
<dbReference type="SUPFAM" id="SSF55681">
    <property type="entry name" value="Class II aaRS and biotin synthetases"/>
    <property type="match status" value="1"/>
</dbReference>
<evidence type="ECO:0000256" key="13">
    <source>
        <dbReference type="ARBA" id="ARBA00023146"/>
    </source>
</evidence>
<dbReference type="InterPro" id="IPR045060">
    <property type="entry name" value="Phe-tRNA-ligase_IIc_bsu"/>
</dbReference>
<comment type="catalytic activity">
    <reaction evidence="14 15">
        <text>tRNA(Phe) + L-phenylalanine + ATP = L-phenylalanyl-tRNA(Phe) + AMP + diphosphate + H(+)</text>
        <dbReference type="Rhea" id="RHEA:19413"/>
        <dbReference type="Rhea" id="RHEA-COMP:9668"/>
        <dbReference type="Rhea" id="RHEA-COMP:9699"/>
        <dbReference type="ChEBI" id="CHEBI:15378"/>
        <dbReference type="ChEBI" id="CHEBI:30616"/>
        <dbReference type="ChEBI" id="CHEBI:33019"/>
        <dbReference type="ChEBI" id="CHEBI:58095"/>
        <dbReference type="ChEBI" id="CHEBI:78442"/>
        <dbReference type="ChEBI" id="CHEBI:78531"/>
        <dbReference type="ChEBI" id="CHEBI:456215"/>
        <dbReference type="EC" id="6.1.1.20"/>
    </reaction>
</comment>
<evidence type="ECO:0000256" key="10">
    <source>
        <dbReference type="ARBA" id="ARBA00022842"/>
    </source>
</evidence>
<keyword evidence="10 15" id="KW-0460">Magnesium</keyword>
<evidence type="ECO:0000256" key="7">
    <source>
        <dbReference type="ARBA" id="ARBA00022723"/>
    </source>
</evidence>
<dbReference type="CDD" id="cd00769">
    <property type="entry name" value="PheRS_beta_core"/>
    <property type="match status" value="1"/>
</dbReference>
<feature type="binding site" evidence="15">
    <location>
        <position position="451"/>
    </location>
    <ligand>
        <name>Mg(2+)</name>
        <dbReference type="ChEBI" id="CHEBI:18420"/>
        <note>shared with alpha subunit</note>
    </ligand>
</feature>
<dbReference type="Proteomes" id="UP000191663">
    <property type="component" value="Unassembled WGS sequence"/>
</dbReference>
<organism evidence="20 21">
    <name type="scientific">candidate division WOR-3 bacterium 4484_100</name>
    <dbReference type="NCBI Taxonomy" id="1936077"/>
    <lineage>
        <taxon>Bacteria</taxon>
        <taxon>Bacteria division WOR-3</taxon>
    </lineage>
</organism>
<feature type="binding site" evidence="15">
    <location>
        <position position="442"/>
    </location>
    <ligand>
        <name>Mg(2+)</name>
        <dbReference type="ChEBI" id="CHEBI:18420"/>
        <note>shared with alpha subunit</note>
    </ligand>
</feature>
<dbReference type="InterPro" id="IPR005146">
    <property type="entry name" value="B3/B4_tRNA-bd"/>
</dbReference>
<keyword evidence="6 15" id="KW-0436">Ligase</keyword>
<dbReference type="InterPro" id="IPR012340">
    <property type="entry name" value="NA-bd_OB-fold"/>
</dbReference>
<keyword evidence="13 15" id="KW-0030">Aminoacyl-tRNA synthetase</keyword>
<dbReference type="InterPro" id="IPR036690">
    <property type="entry name" value="Fdx_antiC-bd_sf"/>
</dbReference>
<dbReference type="FunFam" id="3.30.70.380:FF:000001">
    <property type="entry name" value="Phenylalanine--tRNA ligase beta subunit"/>
    <property type="match status" value="1"/>
</dbReference>
<keyword evidence="7 15" id="KW-0479">Metal-binding</keyword>
<dbReference type="SUPFAM" id="SSF56037">
    <property type="entry name" value="PheT/TilS domain"/>
    <property type="match status" value="1"/>
</dbReference>
<comment type="similarity">
    <text evidence="2 15">Belongs to the phenylalanyl-tRNA synthetase beta subunit family. Type 1 subfamily.</text>
</comment>
<dbReference type="EMBL" id="MUKB01000059">
    <property type="protein sequence ID" value="OPX17937.1"/>
    <property type="molecule type" value="Genomic_DNA"/>
</dbReference>
<dbReference type="Gene3D" id="3.30.930.10">
    <property type="entry name" value="Bira Bifunctional Protein, Domain 2"/>
    <property type="match status" value="1"/>
</dbReference>
<evidence type="ECO:0000256" key="3">
    <source>
        <dbReference type="ARBA" id="ARBA00011209"/>
    </source>
</evidence>
<evidence type="ECO:0000313" key="21">
    <source>
        <dbReference type="Proteomes" id="UP000191663"/>
    </source>
</evidence>
<keyword evidence="12 15" id="KW-0648">Protein biosynthesis</keyword>
<reference evidence="21" key="1">
    <citation type="submission" date="2017-01" db="EMBL/GenBank/DDBJ databases">
        <title>Novel pathways for hydrocarbon cycling and metabolic interdependencies in hydrothermal sediment communities.</title>
        <authorList>
            <person name="Dombrowski N."/>
            <person name="Seitz K."/>
            <person name="Teske A."/>
            <person name="Baker B."/>
        </authorList>
    </citation>
    <scope>NUCLEOTIDE SEQUENCE [LARGE SCALE GENOMIC DNA]</scope>
</reference>
<dbReference type="Pfam" id="PF17759">
    <property type="entry name" value="tRNA_synthFbeta"/>
    <property type="match status" value="1"/>
</dbReference>
<evidence type="ECO:0000256" key="5">
    <source>
        <dbReference type="ARBA" id="ARBA00022555"/>
    </source>
</evidence>
<keyword evidence="5 16" id="KW-0820">tRNA-binding</keyword>
<evidence type="ECO:0000256" key="11">
    <source>
        <dbReference type="ARBA" id="ARBA00022884"/>
    </source>
</evidence>
<evidence type="ECO:0000256" key="2">
    <source>
        <dbReference type="ARBA" id="ARBA00008653"/>
    </source>
</evidence>
<dbReference type="InterPro" id="IPR004532">
    <property type="entry name" value="Phe-tRNA-ligase_IIc_bsu_bact"/>
</dbReference>
<dbReference type="InterPro" id="IPR009061">
    <property type="entry name" value="DNA-bd_dom_put_sf"/>
</dbReference>
<keyword evidence="8 15" id="KW-0547">Nucleotide-binding</keyword>
<dbReference type="Gene3D" id="3.50.40.10">
    <property type="entry name" value="Phenylalanyl-trna Synthetase, Chain B, domain 3"/>
    <property type="match status" value="1"/>
</dbReference>
<dbReference type="EC" id="6.1.1.20" evidence="15"/>
<protein>
    <recommendedName>
        <fullName evidence="15">Phenylalanine--tRNA ligase beta subunit</fullName>
        <ecNumber evidence="15">6.1.1.20</ecNumber>
    </recommendedName>
    <alternativeName>
        <fullName evidence="15">Phenylalanyl-tRNA synthetase beta subunit</fullName>
        <shortName evidence="15">PheRS</shortName>
    </alternativeName>
</protein>